<sequence length="181" mass="20683">MGFLMAKTVNSSPERNTPRKKRFRDIKQGRITKKTSQEKSQKPKRNYASKGKKVKAFLTDSFMLVMPIMYIVFYLVMGGREGFAAHKALGWLYILVPLIVIQTAFMHKTGQTPGYRAYDLTLIDESTGEKPSLFIIFFRNVAAVLSLFTIFGWLIMFFRKDAKTLHDLLSNTAVVCLPESK</sequence>
<protein>
    <submittedName>
        <fullName evidence="9">FIG00732228: membrane protein</fullName>
    </submittedName>
</protein>
<comment type="subcellular location">
    <subcellularLocation>
        <location evidence="1">Cell membrane</location>
        <topology evidence="1">Multi-pass membrane protein</topology>
    </subcellularLocation>
</comment>
<feature type="transmembrane region" description="Helical" evidence="7">
    <location>
        <begin position="133"/>
        <end position="158"/>
    </location>
</feature>
<organism evidence="9">
    <name type="scientific">hydrothermal vent metagenome</name>
    <dbReference type="NCBI Taxonomy" id="652676"/>
    <lineage>
        <taxon>unclassified sequences</taxon>
        <taxon>metagenomes</taxon>
        <taxon>ecological metagenomes</taxon>
    </lineage>
</organism>
<dbReference type="Pfam" id="PF06271">
    <property type="entry name" value="RDD"/>
    <property type="match status" value="1"/>
</dbReference>
<reference evidence="9" key="1">
    <citation type="submission" date="2016-10" db="EMBL/GenBank/DDBJ databases">
        <authorList>
            <person name="de Groot N.N."/>
        </authorList>
    </citation>
    <scope>NUCLEOTIDE SEQUENCE</scope>
</reference>
<feature type="domain" description="RDD" evidence="8">
    <location>
        <begin position="48"/>
        <end position="171"/>
    </location>
</feature>
<evidence type="ECO:0000256" key="1">
    <source>
        <dbReference type="ARBA" id="ARBA00004651"/>
    </source>
</evidence>
<dbReference type="PANTHER" id="PTHR36115">
    <property type="entry name" value="PROLINE-RICH ANTIGEN HOMOLOG-RELATED"/>
    <property type="match status" value="1"/>
</dbReference>
<feature type="region of interest" description="Disordered" evidence="6">
    <location>
        <begin position="1"/>
        <end position="47"/>
    </location>
</feature>
<dbReference type="GO" id="GO:0005886">
    <property type="term" value="C:plasma membrane"/>
    <property type="evidence" value="ECO:0007669"/>
    <property type="project" value="UniProtKB-SubCell"/>
</dbReference>
<dbReference type="EMBL" id="FPHL01000014">
    <property type="protein sequence ID" value="SFV56559.1"/>
    <property type="molecule type" value="Genomic_DNA"/>
</dbReference>
<evidence type="ECO:0000256" key="6">
    <source>
        <dbReference type="SAM" id="MobiDB-lite"/>
    </source>
</evidence>
<name>A0A1W1BSP1_9ZZZZ</name>
<keyword evidence="5 7" id="KW-0472">Membrane</keyword>
<accession>A0A1W1BSP1</accession>
<keyword evidence="3 7" id="KW-0812">Transmembrane</keyword>
<evidence type="ECO:0000256" key="2">
    <source>
        <dbReference type="ARBA" id="ARBA00022475"/>
    </source>
</evidence>
<evidence type="ECO:0000259" key="8">
    <source>
        <dbReference type="Pfam" id="PF06271"/>
    </source>
</evidence>
<proteinExistence type="predicted"/>
<evidence type="ECO:0000256" key="4">
    <source>
        <dbReference type="ARBA" id="ARBA00022989"/>
    </source>
</evidence>
<gene>
    <name evidence="9" type="ORF">MNB_SV-10-442</name>
</gene>
<dbReference type="PANTHER" id="PTHR36115:SF4">
    <property type="entry name" value="MEMBRANE PROTEIN"/>
    <property type="match status" value="1"/>
</dbReference>
<dbReference type="InterPro" id="IPR051791">
    <property type="entry name" value="Pra-immunoreactive"/>
</dbReference>
<dbReference type="InterPro" id="IPR010432">
    <property type="entry name" value="RDD"/>
</dbReference>
<evidence type="ECO:0000256" key="3">
    <source>
        <dbReference type="ARBA" id="ARBA00022692"/>
    </source>
</evidence>
<dbReference type="AlphaFoldDB" id="A0A1W1BSP1"/>
<evidence type="ECO:0000256" key="7">
    <source>
        <dbReference type="SAM" id="Phobius"/>
    </source>
</evidence>
<feature type="transmembrane region" description="Helical" evidence="7">
    <location>
        <begin position="56"/>
        <end position="76"/>
    </location>
</feature>
<keyword evidence="2" id="KW-1003">Cell membrane</keyword>
<keyword evidence="4 7" id="KW-1133">Transmembrane helix</keyword>
<evidence type="ECO:0000256" key="5">
    <source>
        <dbReference type="ARBA" id="ARBA00023136"/>
    </source>
</evidence>
<evidence type="ECO:0000313" key="9">
    <source>
        <dbReference type="EMBL" id="SFV56559.1"/>
    </source>
</evidence>
<feature type="transmembrane region" description="Helical" evidence="7">
    <location>
        <begin position="88"/>
        <end position="106"/>
    </location>
</feature>